<comment type="caution">
    <text evidence="1">The sequence shown here is derived from an EMBL/GenBank/DDBJ whole genome shotgun (WGS) entry which is preliminary data.</text>
</comment>
<dbReference type="RefSeq" id="WP_281903700.1">
    <property type="nucleotide sequence ID" value="NZ_BSDI01000056.1"/>
</dbReference>
<dbReference type="Proteomes" id="UP001144280">
    <property type="component" value="Unassembled WGS sequence"/>
</dbReference>
<dbReference type="EMBL" id="BSDI01000056">
    <property type="protein sequence ID" value="GLI02204.1"/>
    <property type="molecule type" value="Genomic_DNA"/>
</dbReference>
<sequence length="51" mass="5368">MAGEPWPSDEGLLAALQEALRAADAVPPEFLAAARAVAERASPPDPEDLKR</sequence>
<evidence type="ECO:0000313" key="2">
    <source>
        <dbReference type="Proteomes" id="UP001144280"/>
    </source>
</evidence>
<keyword evidence="2" id="KW-1185">Reference proteome</keyword>
<proteinExistence type="predicted"/>
<name>A0ABQ5R5Z9_9ACTN</name>
<evidence type="ECO:0000313" key="1">
    <source>
        <dbReference type="EMBL" id="GLI02204.1"/>
    </source>
</evidence>
<accession>A0ABQ5R5Z9</accession>
<reference evidence="1" key="1">
    <citation type="submission" date="2022-12" db="EMBL/GenBank/DDBJ databases">
        <title>New Phytohabitans aurantiacus sp. RD004123 nov., an actinomycete isolated from soil.</title>
        <authorList>
            <person name="Triningsih D.W."/>
            <person name="Harunari E."/>
            <person name="Igarashi Y."/>
        </authorList>
    </citation>
    <scope>NUCLEOTIDE SEQUENCE</scope>
    <source>
        <strain evidence="1">RD004123</strain>
    </source>
</reference>
<protein>
    <submittedName>
        <fullName evidence="1">Uncharacterized protein</fullName>
    </submittedName>
</protein>
<gene>
    <name evidence="1" type="ORF">Pa4123_74820</name>
</gene>
<organism evidence="1 2">
    <name type="scientific">Phytohabitans aurantiacus</name>
    <dbReference type="NCBI Taxonomy" id="3016789"/>
    <lineage>
        <taxon>Bacteria</taxon>
        <taxon>Bacillati</taxon>
        <taxon>Actinomycetota</taxon>
        <taxon>Actinomycetes</taxon>
        <taxon>Micromonosporales</taxon>
        <taxon>Micromonosporaceae</taxon>
    </lineage>
</organism>